<evidence type="ECO:0000313" key="1">
    <source>
        <dbReference type="EMBL" id="GBG21728.1"/>
    </source>
</evidence>
<keyword evidence="2" id="KW-1185">Reference proteome</keyword>
<sequence length="76" mass="8402">MNQTICIGLMALPVYLYNAQLGNTCSGDMSIVENQLPVVTALVVYSTNSQLDKFPWQISARDDQTEDCLRAGTCRD</sequence>
<proteinExistence type="predicted"/>
<organism evidence="1 2">
    <name type="scientific">Nostoc commune NIES-4072</name>
    <dbReference type="NCBI Taxonomy" id="2005467"/>
    <lineage>
        <taxon>Bacteria</taxon>
        <taxon>Bacillati</taxon>
        <taxon>Cyanobacteriota</taxon>
        <taxon>Cyanophyceae</taxon>
        <taxon>Nostocales</taxon>
        <taxon>Nostocaceae</taxon>
        <taxon>Nostoc</taxon>
    </lineage>
</organism>
<dbReference type="AlphaFoldDB" id="A0A2R5FW76"/>
<name>A0A2R5FW76_NOSCO</name>
<dbReference type="RefSeq" id="WP_109011575.1">
    <property type="nucleotide sequence ID" value="NZ_BDUD01000001.1"/>
</dbReference>
<dbReference type="OrthoDB" id="488790at2"/>
<comment type="caution">
    <text evidence="1">The sequence shown here is derived from an EMBL/GenBank/DDBJ whole genome shotgun (WGS) entry which is preliminary data.</text>
</comment>
<evidence type="ECO:0000313" key="2">
    <source>
        <dbReference type="Proteomes" id="UP000245124"/>
    </source>
</evidence>
<gene>
    <name evidence="1" type="ORF">NIES4072_54170</name>
</gene>
<reference evidence="1 2" key="1">
    <citation type="submission" date="2017-06" db="EMBL/GenBank/DDBJ databases">
        <title>Genome sequencing of cyanobaciteial culture collection at National Institute for Environmental Studies (NIES).</title>
        <authorList>
            <person name="Hirose Y."/>
            <person name="Shimura Y."/>
            <person name="Fujisawa T."/>
            <person name="Nakamura Y."/>
            <person name="Kawachi M."/>
        </authorList>
    </citation>
    <scope>NUCLEOTIDE SEQUENCE [LARGE SCALE GENOMIC DNA]</scope>
    <source>
        <strain evidence="1 2">NIES-4072</strain>
    </source>
</reference>
<accession>A0A2R5FW76</accession>
<protein>
    <submittedName>
        <fullName evidence="1">Uncharacterized protein</fullName>
    </submittedName>
</protein>
<dbReference type="Proteomes" id="UP000245124">
    <property type="component" value="Unassembled WGS sequence"/>
</dbReference>
<dbReference type="EMBL" id="BDUD01000001">
    <property type="protein sequence ID" value="GBG21728.1"/>
    <property type="molecule type" value="Genomic_DNA"/>
</dbReference>